<name>A0A240E8S6_9VIBR</name>
<keyword evidence="3" id="KW-1003">Cell membrane</keyword>
<keyword evidence="4 7" id="KW-0812">Transmembrane</keyword>
<feature type="transmembrane region" description="Helical" evidence="7">
    <location>
        <begin position="40"/>
        <end position="59"/>
    </location>
</feature>
<keyword evidence="2 7" id="KW-0813">Transport</keyword>
<evidence type="ECO:0000256" key="5">
    <source>
        <dbReference type="ARBA" id="ARBA00022989"/>
    </source>
</evidence>
<dbReference type="EMBL" id="OANU01000002">
    <property type="protein sequence ID" value="SNX45042.1"/>
    <property type="molecule type" value="Genomic_DNA"/>
</dbReference>
<keyword evidence="10" id="KW-1185">Reference proteome</keyword>
<comment type="subcellular location">
    <subcellularLocation>
        <location evidence="1 7">Cell membrane</location>
        <topology evidence="1 7">Multi-pass membrane protein</topology>
    </subcellularLocation>
</comment>
<comment type="similarity">
    <text evidence="7">Belongs to the binding-protein-dependent transport system permease family.</text>
</comment>
<accession>A0A240E8S6</accession>
<sequence>MWGPFLLFIGVIMSELVKTIKSSSKNNKNSFQRFYDINGWGFVLPAVILVSLFMIYPIVNSLWMAMHSGRGVIMEFVGFGNVTRLFNDPVFLKALSNTFIFLIIQVPIMILLSLALSSCLNSPNLKFRSLFRLAIFLPCVTSLVAYSILFKSMFAYEGIVNSFLMWTGIVNDPIPWMADPFWAKVTIIIAITWRWTGYNMIFFLSAMQNIDKSIYEAARIEGVSPIKQFFFITVPLLKPVILFTTVMSTIGTLQLFDEVVNITAGGPANETLTLSMYIYDLSFKFVPNFGYAATVSYVIVFFAAILAMLQFRIARDK</sequence>
<dbReference type="Pfam" id="PF00528">
    <property type="entry name" value="BPD_transp_1"/>
    <property type="match status" value="1"/>
</dbReference>
<dbReference type="GO" id="GO:0055085">
    <property type="term" value="P:transmembrane transport"/>
    <property type="evidence" value="ECO:0007669"/>
    <property type="project" value="InterPro"/>
</dbReference>
<organism evidence="9 10">
    <name type="scientific">Vibrio thalassae</name>
    <dbReference type="NCBI Taxonomy" id="1243014"/>
    <lineage>
        <taxon>Bacteria</taxon>
        <taxon>Pseudomonadati</taxon>
        <taxon>Pseudomonadota</taxon>
        <taxon>Gammaproteobacteria</taxon>
        <taxon>Vibrionales</taxon>
        <taxon>Vibrionaceae</taxon>
        <taxon>Vibrio</taxon>
    </lineage>
</organism>
<feature type="transmembrane region" description="Helical" evidence="7">
    <location>
        <begin position="99"/>
        <end position="121"/>
    </location>
</feature>
<protein>
    <submittedName>
        <fullName evidence="9">Lactose transport system permease protein LacF</fullName>
    </submittedName>
</protein>
<evidence type="ECO:0000256" key="7">
    <source>
        <dbReference type="RuleBase" id="RU363032"/>
    </source>
</evidence>
<dbReference type="SUPFAM" id="SSF161098">
    <property type="entry name" value="MetI-like"/>
    <property type="match status" value="1"/>
</dbReference>
<feature type="transmembrane region" description="Helical" evidence="7">
    <location>
        <begin position="229"/>
        <end position="250"/>
    </location>
</feature>
<dbReference type="CDD" id="cd06261">
    <property type="entry name" value="TM_PBP2"/>
    <property type="match status" value="1"/>
</dbReference>
<dbReference type="AlphaFoldDB" id="A0A240E8S6"/>
<dbReference type="InterPro" id="IPR051393">
    <property type="entry name" value="ABC_transporter_permease"/>
</dbReference>
<feature type="transmembrane region" description="Helical" evidence="7">
    <location>
        <begin position="289"/>
        <end position="309"/>
    </location>
</feature>
<dbReference type="PANTHER" id="PTHR30193:SF37">
    <property type="entry name" value="INNER MEMBRANE ABC TRANSPORTER PERMEASE PROTEIN YCJO"/>
    <property type="match status" value="1"/>
</dbReference>
<dbReference type="Gene3D" id="1.10.3720.10">
    <property type="entry name" value="MetI-like"/>
    <property type="match status" value="1"/>
</dbReference>
<evidence type="ECO:0000313" key="9">
    <source>
        <dbReference type="EMBL" id="SNX45042.1"/>
    </source>
</evidence>
<proteinExistence type="inferred from homology"/>
<dbReference type="InterPro" id="IPR000515">
    <property type="entry name" value="MetI-like"/>
</dbReference>
<evidence type="ECO:0000256" key="3">
    <source>
        <dbReference type="ARBA" id="ARBA00022475"/>
    </source>
</evidence>
<evidence type="ECO:0000256" key="6">
    <source>
        <dbReference type="ARBA" id="ARBA00023136"/>
    </source>
</evidence>
<reference evidence="10" key="1">
    <citation type="submission" date="2016-06" db="EMBL/GenBank/DDBJ databases">
        <authorList>
            <person name="Rodrigo-Torres L."/>
            <person name="Arahal R.D."/>
            <person name="Lucena T."/>
        </authorList>
    </citation>
    <scope>NUCLEOTIDE SEQUENCE [LARGE SCALE GENOMIC DNA]</scope>
    <source>
        <strain evidence="10">CECT8203</strain>
    </source>
</reference>
<keyword evidence="6 7" id="KW-0472">Membrane</keyword>
<dbReference type="Proteomes" id="UP000219336">
    <property type="component" value="Unassembled WGS sequence"/>
</dbReference>
<feature type="transmembrane region" description="Helical" evidence="7">
    <location>
        <begin position="181"/>
        <end position="204"/>
    </location>
</feature>
<evidence type="ECO:0000256" key="2">
    <source>
        <dbReference type="ARBA" id="ARBA00022448"/>
    </source>
</evidence>
<keyword evidence="5 7" id="KW-1133">Transmembrane helix</keyword>
<dbReference type="InterPro" id="IPR035906">
    <property type="entry name" value="MetI-like_sf"/>
</dbReference>
<evidence type="ECO:0000256" key="4">
    <source>
        <dbReference type="ARBA" id="ARBA00022692"/>
    </source>
</evidence>
<feature type="domain" description="ABC transmembrane type-1" evidence="8">
    <location>
        <begin position="95"/>
        <end position="310"/>
    </location>
</feature>
<evidence type="ECO:0000256" key="1">
    <source>
        <dbReference type="ARBA" id="ARBA00004651"/>
    </source>
</evidence>
<evidence type="ECO:0000313" key="10">
    <source>
        <dbReference type="Proteomes" id="UP000219336"/>
    </source>
</evidence>
<gene>
    <name evidence="9" type="primary">lacF_1</name>
    <name evidence="9" type="ORF">VTH8203_00035</name>
</gene>
<dbReference type="GO" id="GO:0005886">
    <property type="term" value="C:plasma membrane"/>
    <property type="evidence" value="ECO:0007669"/>
    <property type="project" value="UniProtKB-SubCell"/>
</dbReference>
<dbReference type="PANTHER" id="PTHR30193">
    <property type="entry name" value="ABC TRANSPORTER PERMEASE PROTEIN"/>
    <property type="match status" value="1"/>
</dbReference>
<dbReference type="PROSITE" id="PS50928">
    <property type="entry name" value="ABC_TM1"/>
    <property type="match status" value="1"/>
</dbReference>
<feature type="transmembrane region" description="Helical" evidence="7">
    <location>
        <begin position="133"/>
        <end position="156"/>
    </location>
</feature>
<evidence type="ECO:0000259" key="8">
    <source>
        <dbReference type="PROSITE" id="PS50928"/>
    </source>
</evidence>